<feature type="domain" description="J" evidence="2">
    <location>
        <begin position="3"/>
        <end position="68"/>
    </location>
</feature>
<dbReference type="Pfam" id="PF01556">
    <property type="entry name" value="DnaJ_C"/>
    <property type="match status" value="1"/>
</dbReference>
<dbReference type="InterPro" id="IPR001623">
    <property type="entry name" value="DnaJ_domain"/>
</dbReference>
<feature type="region of interest" description="Disordered" evidence="1">
    <location>
        <begin position="240"/>
        <end position="265"/>
    </location>
</feature>
<keyword evidence="4" id="KW-1185">Reference proteome</keyword>
<evidence type="ECO:0000259" key="2">
    <source>
        <dbReference type="PROSITE" id="PS50076"/>
    </source>
</evidence>
<dbReference type="InterPro" id="IPR008971">
    <property type="entry name" value="HSP40/DnaJ_pept-bd"/>
</dbReference>
<evidence type="ECO:0000313" key="4">
    <source>
        <dbReference type="Proteomes" id="UP001595799"/>
    </source>
</evidence>
<dbReference type="PROSITE" id="PS00636">
    <property type="entry name" value="DNAJ_1"/>
    <property type="match status" value="1"/>
</dbReference>
<dbReference type="PANTHER" id="PTHR43096">
    <property type="entry name" value="DNAJ HOMOLOG 1, MITOCHONDRIAL-RELATED"/>
    <property type="match status" value="1"/>
</dbReference>
<dbReference type="EMBL" id="JBHSCW010000010">
    <property type="protein sequence ID" value="MFC4352950.1"/>
    <property type="molecule type" value="Genomic_DNA"/>
</dbReference>
<evidence type="ECO:0000313" key="3">
    <source>
        <dbReference type="EMBL" id="MFC4352950.1"/>
    </source>
</evidence>
<evidence type="ECO:0000256" key="1">
    <source>
        <dbReference type="SAM" id="MobiDB-lite"/>
    </source>
</evidence>
<comment type="caution">
    <text evidence="3">The sequence shown here is derived from an EMBL/GenBank/DDBJ whole genome shotgun (WGS) entry which is preliminary data.</text>
</comment>
<dbReference type="Pfam" id="PF00226">
    <property type="entry name" value="DnaJ"/>
    <property type="match status" value="1"/>
</dbReference>
<dbReference type="PROSITE" id="PS50076">
    <property type="entry name" value="DNAJ_2"/>
    <property type="match status" value="1"/>
</dbReference>
<accession>A0ABV8UPS8</accession>
<dbReference type="SUPFAM" id="SSF46565">
    <property type="entry name" value="Chaperone J-domain"/>
    <property type="match status" value="1"/>
</dbReference>
<dbReference type="Proteomes" id="UP001595799">
    <property type="component" value="Unassembled WGS sequence"/>
</dbReference>
<proteinExistence type="predicted"/>
<dbReference type="Gene3D" id="1.10.287.110">
    <property type="entry name" value="DnaJ domain"/>
    <property type="match status" value="1"/>
</dbReference>
<dbReference type="PRINTS" id="PR00625">
    <property type="entry name" value="JDOMAIN"/>
</dbReference>
<gene>
    <name evidence="3" type="ORF">ACFOW6_15465</name>
</gene>
<dbReference type="CDD" id="cd10747">
    <property type="entry name" value="DnaJ_C"/>
    <property type="match status" value="1"/>
</dbReference>
<dbReference type="SUPFAM" id="SSF49493">
    <property type="entry name" value="HSP40/DnaJ peptide-binding domain"/>
    <property type="match status" value="2"/>
</dbReference>
<reference evidence="4" key="1">
    <citation type="journal article" date="2019" name="Int. J. Syst. Evol. Microbiol.">
        <title>The Global Catalogue of Microorganisms (GCM) 10K type strain sequencing project: providing services to taxonomists for standard genome sequencing and annotation.</title>
        <authorList>
            <consortium name="The Broad Institute Genomics Platform"/>
            <consortium name="The Broad Institute Genome Sequencing Center for Infectious Disease"/>
            <person name="Wu L."/>
            <person name="Ma J."/>
        </authorList>
    </citation>
    <scope>NUCLEOTIDE SEQUENCE [LARGE SCALE GENOMIC DNA]</scope>
    <source>
        <strain evidence="4">CECT 8472</strain>
    </source>
</reference>
<dbReference type="InterPro" id="IPR018253">
    <property type="entry name" value="DnaJ_domain_CS"/>
</dbReference>
<dbReference type="PANTHER" id="PTHR43096:SF10">
    <property type="entry name" value="CHAPERONE PROTEIN DNAJ A6, CHLOROPLASTIC"/>
    <property type="match status" value="1"/>
</dbReference>
<organism evidence="3 4">
    <name type="scientific">Fodinicurvata halophila</name>
    <dbReference type="NCBI Taxonomy" id="1419723"/>
    <lineage>
        <taxon>Bacteria</taxon>
        <taxon>Pseudomonadati</taxon>
        <taxon>Pseudomonadota</taxon>
        <taxon>Alphaproteobacteria</taxon>
        <taxon>Rhodospirillales</taxon>
        <taxon>Rhodovibrionaceae</taxon>
        <taxon>Fodinicurvata</taxon>
    </lineage>
</organism>
<dbReference type="InterPro" id="IPR036869">
    <property type="entry name" value="J_dom_sf"/>
</dbReference>
<dbReference type="InterPro" id="IPR002939">
    <property type="entry name" value="DnaJ_C"/>
</dbReference>
<sequence>MKDLYSVLGLKRGASSEEIKSAYRKLAKKLHPDLNPGDSKTEQQFKDVSQAYAILSDPEKRKRYDAGEIDASGNETARGGFYRSSASQGGGKYSHFDFGDEADLGDIFSDLFGRGFSRKEKGRTFRQRGTDISYRLSVGFLEAVNGARKRIQLGEGRTLDVNIPPGTEDGQTLRLKGQGLGGMGGAPAGDAYIEIQVQPHPHFERHGSDIHLDLPVSLSEAVLGASIPVPTVEGKVTMKIPPGSNSGSTLRLKGKGMPARRGGQRGDQYVKLKVMLPEKPDSELKDFISEWSKKHSYNPRAKAGLV</sequence>
<name>A0ABV8UPS8_9PROT</name>
<dbReference type="SMART" id="SM00271">
    <property type="entry name" value="DnaJ"/>
    <property type="match status" value="1"/>
</dbReference>
<dbReference type="RefSeq" id="WP_382423327.1">
    <property type="nucleotide sequence ID" value="NZ_JBHSCW010000010.1"/>
</dbReference>
<protein>
    <submittedName>
        <fullName evidence="3">DnaJ C-terminal domain-containing protein</fullName>
    </submittedName>
</protein>
<dbReference type="CDD" id="cd06257">
    <property type="entry name" value="DnaJ"/>
    <property type="match status" value="1"/>
</dbReference>
<dbReference type="Gene3D" id="2.60.260.20">
    <property type="entry name" value="Urease metallochaperone UreE, N-terminal domain"/>
    <property type="match status" value="2"/>
</dbReference>